<proteinExistence type="predicted"/>
<reference evidence="1 2" key="1">
    <citation type="submission" date="2024-01" db="EMBL/GenBank/DDBJ databases">
        <title>A draft genome for a cacao thread blight-causing isolate of Paramarasmius palmivorus.</title>
        <authorList>
            <person name="Baruah I.K."/>
            <person name="Bukari Y."/>
            <person name="Amoako-Attah I."/>
            <person name="Meinhardt L.W."/>
            <person name="Bailey B.A."/>
            <person name="Cohen S.P."/>
        </authorList>
    </citation>
    <scope>NUCLEOTIDE SEQUENCE [LARGE SCALE GENOMIC DNA]</scope>
    <source>
        <strain evidence="1 2">GH-12</strain>
    </source>
</reference>
<comment type="caution">
    <text evidence="1">The sequence shown here is derived from an EMBL/GenBank/DDBJ whole genome shotgun (WGS) entry which is preliminary data.</text>
</comment>
<dbReference type="Proteomes" id="UP001383192">
    <property type="component" value="Unassembled WGS sequence"/>
</dbReference>
<evidence type="ECO:0000313" key="2">
    <source>
        <dbReference type="Proteomes" id="UP001383192"/>
    </source>
</evidence>
<protein>
    <submittedName>
        <fullName evidence="1">Uncharacterized protein</fullName>
    </submittedName>
</protein>
<dbReference type="EMBL" id="JAYKXP010000033">
    <property type="protein sequence ID" value="KAK7041656.1"/>
    <property type="molecule type" value="Genomic_DNA"/>
</dbReference>
<accession>A0AAW0CSV5</accession>
<name>A0AAW0CSV5_9AGAR</name>
<feature type="non-terminal residue" evidence="1">
    <location>
        <position position="76"/>
    </location>
</feature>
<dbReference type="AlphaFoldDB" id="A0AAW0CSV5"/>
<sequence>MSLVISVGLHRIRSRDSPMALLPPPADAVEEGERINALWAVLSLNNCWTSVEGAPSNTSGLGIDTPWPQEMEVYVK</sequence>
<keyword evidence="2" id="KW-1185">Reference proteome</keyword>
<organism evidence="1 2">
    <name type="scientific">Paramarasmius palmivorus</name>
    <dbReference type="NCBI Taxonomy" id="297713"/>
    <lineage>
        <taxon>Eukaryota</taxon>
        <taxon>Fungi</taxon>
        <taxon>Dikarya</taxon>
        <taxon>Basidiomycota</taxon>
        <taxon>Agaricomycotina</taxon>
        <taxon>Agaricomycetes</taxon>
        <taxon>Agaricomycetidae</taxon>
        <taxon>Agaricales</taxon>
        <taxon>Marasmiineae</taxon>
        <taxon>Marasmiaceae</taxon>
        <taxon>Paramarasmius</taxon>
    </lineage>
</organism>
<evidence type="ECO:0000313" key="1">
    <source>
        <dbReference type="EMBL" id="KAK7041656.1"/>
    </source>
</evidence>
<gene>
    <name evidence="1" type="ORF">VNI00_009263</name>
</gene>